<feature type="transmembrane region" description="Helical" evidence="6">
    <location>
        <begin position="21"/>
        <end position="44"/>
    </location>
</feature>
<feature type="transmembrane region" description="Helical" evidence="6">
    <location>
        <begin position="253"/>
        <end position="274"/>
    </location>
</feature>
<comment type="subcellular location">
    <subcellularLocation>
        <location evidence="1">Membrane</location>
        <topology evidence="1">Multi-pass membrane protein</topology>
    </subcellularLocation>
</comment>
<evidence type="ECO:0000256" key="3">
    <source>
        <dbReference type="ARBA" id="ARBA00022692"/>
    </source>
</evidence>
<accession>A0ABR7ZAC4</accession>
<dbReference type="RefSeq" id="WP_190427174.1">
    <property type="nucleotide sequence ID" value="NZ_JAAOCA010000065.1"/>
</dbReference>
<proteinExistence type="predicted"/>
<keyword evidence="3 6" id="KW-0812">Transmembrane</keyword>
<gene>
    <name evidence="8" type="ORF">HAQ05_26975</name>
</gene>
<feature type="transmembrane region" description="Helical" evidence="6">
    <location>
        <begin position="349"/>
        <end position="368"/>
    </location>
</feature>
<feature type="transmembrane region" description="Helical" evidence="6">
    <location>
        <begin position="83"/>
        <end position="105"/>
    </location>
</feature>
<evidence type="ECO:0000256" key="6">
    <source>
        <dbReference type="SAM" id="Phobius"/>
    </source>
</evidence>
<dbReference type="InterPro" id="IPR036259">
    <property type="entry name" value="MFS_trans_sf"/>
</dbReference>
<keyword evidence="2" id="KW-0813">Transport</keyword>
<dbReference type="Pfam" id="PF07690">
    <property type="entry name" value="MFS_1"/>
    <property type="match status" value="1"/>
</dbReference>
<feature type="transmembrane region" description="Helical" evidence="6">
    <location>
        <begin position="181"/>
        <end position="201"/>
    </location>
</feature>
<evidence type="ECO:0000256" key="1">
    <source>
        <dbReference type="ARBA" id="ARBA00004141"/>
    </source>
</evidence>
<evidence type="ECO:0000313" key="8">
    <source>
        <dbReference type="EMBL" id="MBD1602328.1"/>
    </source>
</evidence>
<sequence>MDHSATPSLEQQTIRRITRRLIPFLIVLFVVAFLDRTNVGFAALRMNEDIGISQATYGLGAGIFFLGYFVFEVPSNILLHRFGARVWIARIMITWGLVAAAMGFLQSATHFVVLRVLLGVAEAGFFPGMIFLLSLWFPNRYRARIFAMFYLGVPISQVIGAPLSVGLMQLGEHVGVVGWRLMYIAEGLPAIALGIACLFYLTNRPADAHWLSEAQRHWLTDTLAREERAKPLAVGAHLSKRQMVAKALCNPQVWLMAFVYFGITSGSNAMNFFLPTVLQSFRATFGLELGLMQNGLLTAVPYALAALCMILWSRHSDRHQERHWHAGGAALLAAASIALALVINQPWVIVIGFTLLAIGVYSAINVFWAVPGQALTGVGAAAGIGLINSIGNLSGFTGPYITGLLFSTTGSYTPGFLIIAALVAAGGVGMLVLPRGMAHSAQPGEPLHEGKA</sequence>
<name>A0ABR7ZAC4_9PSED</name>
<feature type="transmembrane region" description="Helical" evidence="6">
    <location>
        <begin position="415"/>
        <end position="433"/>
    </location>
</feature>
<keyword evidence="9" id="KW-1185">Reference proteome</keyword>
<feature type="transmembrane region" description="Helical" evidence="6">
    <location>
        <begin position="149"/>
        <end position="169"/>
    </location>
</feature>
<keyword evidence="5 6" id="KW-0472">Membrane</keyword>
<dbReference type="EMBL" id="JAAOCA010000065">
    <property type="protein sequence ID" value="MBD1602328.1"/>
    <property type="molecule type" value="Genomic_DNA"/>
</dbReference>
<dbReference type="PROSITE" id="PS50850">
    <property type="entry name" value="MFS"/>
    <property type="match status" value="1"/>
</dbReference>
<evidence type="ECO:0000259" key="7">
    <source>
        <dbReference type="PROSITE" id="PS50850"/>
    </source>
</evidence>
<keyword evidence="4 6" id="KW-1133">Transmembrane helix</keyword>
<feature type="transmembrane region" description="Helical" evidence="6">
    <location>
        <begin position="111"/>
        <end position="137"/>
    </location>
</feature>
<dbReference type="PANTHER" id="PTHR43791">
    <property type="entry name" value="PERMEASE-RELATED"/>
    <property type="match status" value="1"/>
</dbReference>
<feature type="transmembrane region" description="Helical" evidence="6">
    <location>
        <begin position="50"/>
        <end position="71"/>
    </location>
</feature>
<evidence type="ECO:0000313" key="9">
    <source>
        <dbReference type="Proteomes" id="UP000805841"/>
    </source>
</evidence>
<evidence type="ECO:0000256" key="2">
    <source>
        <dbReference type="ARBA" id="ARBA00022448"/>
    </source>
</evidence>
<dbReference type="InterPro" id="IPR011701">
    <property type="entry name" value="MFS"/>
</dbReference>
<dbReference type="Gene3D" id="1.20.1250.20">
    <property type="entry name" value="MFS general substrate transporter like domains"/>
    <property type="match status" value="2"/>
</dbReference>
<dbReference type="PANTHER" id="PTHR43791:SF36">
    <property type="entry name" value="TRANSPORTER, PUTATIVE (AFU_ORTHOLOGUE AFUA_6G08340)-RELATED"/>
    <property type="match status" value="1"/>
</dbReference>
<dbReference type="InterPro" id="IPR020846">
    <property type="entry name" value="MFS_dom"/>
</dbReference>
<evidence type="ECO:0000256" key="4">
    <source>
        <dbReference type="ARBA" id="ARBA00022989"/>
    </source>
</evidence>
<feature type="transmembrane region" description="Helical" evidence="6">
    <location>
        <begin position="375"/>
        <end position="395"/>
    </location>
</feature>
<protein>
    <submittedName>
        <fullName evidence="8">MFS transporter</fullName>
    </submittedName>
</protein>
<feature type="transmembrane region" description="Helical" evidence="6">
    <location>
        <begin position="324"/>
        <end position="343"/>
    </location>
</feature>
<reference evidence="8 9" key="1">
    <citation type="journal article" date="2020" name="Insects">
        <title>Bacteria Belonging to Pseudomonas typographi sp. nov. from the Bark Beetle Ips typographus Have Genomic Potential to Aid in the Host Ecology.</title>
        <authorList>
            <person name="Peral-Aranega E."/>
            <person name="Saati-Santamaria Z."/>
            <person name="Kolarik M."/>
            <person name="Rivas R."/>
            <person name="Garcia-Fraile P."/>
        </authorList>
    </citation>
    <scope>NUCLEOTIDE SEQUENCE [LARGE SCALE GENOMIC DNA]</scope>
    <source>
        <strain evidence="8 9">CA3A</strain>
    </source>
</reference>
<feature type="domain" description="Major facilitator superfamily (MFS) profile" evidence="7">
    <location>
        <begin position="21"/>
        <end position="438"/>
    </location>
</feature>
<organism evidence="8 9">
    <name type="scientific">Pseudomonas typographi</name>
    <dbReference type="NCBI Taxonomy" id="2715964"/>
    <lineage>
        <taxon>Bacteria</taxon>
        <taxon>Pseudomonadati</taxon>
        <taxon>Pseudomonadota</taxon>
        <taxon>Gammaproteobacteria</taxon>
        <taxon>Pseudomonadales</taxon>
        <taxon>Pseudomonadaceae</taxon>
        <taxon>Pseudomonas</taxon>
    </lineage>
</organism>
<feature type="transmembrane region" description="Helical" evidence="6">
    <location>
        <begin position="294"/>
        <end position="312"/>
    </location>
</feature>
<dbReference type="SUPFAM" id="SSF103473">
    <property type="entry name" value="MFS general substrate transporter"/>
    <property type="match status" value="1"/>
</dbReference>
<evidence type="ECO:0000256" key="5">
    <source>
        <dbReference type="ARBA" id="ARBA00023136"/>
    </source>
</evidence>
<comment type="caution">
    <text evidence="8">The sequence shown here is derived from an EMBL/GenBank/DDBJ whole genome shotgun (WGS) entry which is preliminary data.</text>
</comment>
<dbReference type="Proteomes" id="UP000805841">
    <property type="component" value="Unassembled WGS sequence"/>
</dbReference>
<dbReference type="CDD" id="cd17319">
    <property type="entry name" value="MFS_ExuT_GudP_like"/>
    <property type="match status" value="1"/>
</dbReference>